<gene>
    <name evidence="2" type="ORF">A9Q02_21055</name>
</gene>
<feature type="region of interest" description="Disordered" evidence="1">
    <location>
        <begin position="70"/>
        <end position="111"/>
    </location>
</feature>
<protein>
    <submittedName>
        <fullName evidence="2">Uncharacterized protein</fullName>
    </submittedName>
</protein>
<dbReference type="Proteomes" id="UP000220922">
    <property type="component" value="Unassembled WGS sequence"/>
</dbReference>
<feature type="region of interest" description="Disordered" evidence="1">
    <location>
        <begin position="1"/>
        <end position="24"/>
    </location>
</feature>
<comment type="caution">
    <text evidence="2">The sequence shown here is derived from an EMBL/GenBank/DDBJ whole genome shotgun (WGS) entry which is preliminary data.</text>
</comment>
<evidence type="ECO:0000313" key="3">
    <source>
        <dbReference type="Proteomes" id="UP000220922"/>
    </source>
</evidence>
<evidence type="ECO:0000313" key="2">
    <source>
        <dbReference type="EMBL" id="PDW01334.1"/>
    </source>
</evidence>
<accession>A0A2H3KRS6</accession>
<feature type="compositionally biased region" description="Basic and acidic residues" evidence="1">
    <location>
        <begin position="7"/>
        <end position="24"/>
    </location>
</feature>
<feature type="compositionally biased region" description="Low complexity" evidence="1">
    <location>
        <begin position="84"/>
        <end position="101"/>
    </location>
</feature>
<dbReference type="AlphaFoldDB" id="A0A2H3KRS6"/>
<sequence length="111" mass="12138">MVMTRTSYEKPTPKSHVTPHEREGSSIMLVGQFDQVELVPLVDRDLGLAPRAWPCGVGYQLEPLRSIQPSSASNRLTRCEGSSRRSPSLAAASIIRSPPSRTVGKANDDCF</sequence>
<reference evidence="2 3" key="1">
    <citation type="submission" date="2016-05" db="EMBL/GenBank/DDBJ databases">
        <authorList>
            <person name="Lavstsen T."/>
            <person name="Jespersen J.S."/>
        </authorList>
    </citation>
    <scope>NUCLEOTIDE SEQUENCE [LARGE SCALE GENOMIC DNA]</scope>
    <source>
        <strain evidence="2 3">B7-9</strain>
    </source>
</reference>
<evidence type="ECO:0000256" key="1">
    <source>
        <dbReference type="SAM" id="MobiDB-lite"/>
    </source>
</evidence>
<keyword evidence="3" id="KW-1185">Reference proteome</keyword>
<name>A0A2H3KRS6_9CHLR</name>
<proteinExistence type="predicted"/>
<organism evidence="2 3">
    <name type="scientific">Candidatus Chloroploca asiatica</name>
    <dbReference type="NCBI Taxonomy" id="1506545"/>
    <lineage>
        <taxon>Bacteria</taxon>
        <taxon>Bacillati</taxon>
        <taxon>Chloroflexota</taxon>
        <taxon>Chloroflexia</taxon>
        <taxon>Chloroflexales</taxon>
        <taxon>Chloroflexineae</taxon>
        <taxon>Oscillochloridaceae</taxon>
        <taxon>Candidatus Chloroploca</taxon>
    </lineage>
</organism>
<dbReference type="EMBL" id="LYXE01000008">
    <property type="protein sequence ID" value="PDW01334.1"/>
    <property type="molecule type" value="Genomic_DNA"/>
</dbReference>